<proteinExistence type="predicted"/>
<accession>A0A0J8DAC5</accession>
<comment type="caution">
    <text evidence="3">The sequence shown here is derived from an EMBL/GenBank/DDBJ whole genome shotgun (WGS) entry which is preliminary data.</text>
</comment>
<dbReference type="GO" id="GO:0003677">
    <property type="term" value="F:DNA binding"/>
    <property type="evidence" value="ECO:0007669"/>
    <property type="project" value="InterPro"/>
</dbReference>
<dbReference type="PANTHER" id="PTHR30349:SF82">
    <property type="entry name" value="INTEGRASE_RECOMBINASE YOEC-RELATED"/>
    <property type="match status" value="1"/>
</dbReference>
<sequence length="191" mass="22262">MKADPILDVERITDISDYLKVRNKRDYVLFSIGIYTGLRIQDILELRVRDVKTDNGKIKAYINKKDTNMDVEVNDELKMILKDYIKDKKDYEYLFKSRQGANKHISRQRAYDILSRAGKEFGIRISPHSLRKTFARILFVMSNQDITIPMQALGHTTPEQTRKYIGVTEAVVNSYIQKINLKGNNRKSKCI</sequence>
<dbReference type="STRING" id="1121307.CLCY_7c00420"/>
<dbReference type="PATRIC" id="fig|1121307.3.peg.2324"/>
<dbReference type="Proteomes" id="UP000036756">
    <property type="component" value="Unassembled WGS sequence"/>
</dbReference>
<evidence type="ECO:0000259" key="2">
    <source>
        <dbReference type="PROSITE" id="PS51898"/>
    </source>
</evidence>
<evidence type="ECO:0000256" key="1">
    <source>
        <dbReference type="ARBA" id="ARBA00023172"/>
    </source>
</evidence>
<dbReference type="InterPro" id="IPR050090">
    <property type="entry name" value="Tyrosine_recombinase_XerCD"/>
</dbReference>
<reference evidence="3 4" key="1">
    <citation type="submission" date="2015-06" db="EMBL/GenBank/DDBJ databases">
        <title>Draft genome sequence of the purine-degrading Clostridium cylindrosporum HC-1 (DSM 605).</title>
        <authorList>
            <person name="Poehlein A."/>
            <person name="Schiel-Bengelsdorf B."/>
            <person name="Bengelsdorf F."/>
            <person name="Daniel R."/>
            <person name="Duerre P."/>
        </authorList>
    </citation>
    <scope>NUCLEOTIDE SEQUENCE [LARGE SCALE GENOMIC DNA]</scope>
    <source>
        <strain evidence="3 4">DSM 605</strain>
    </source>
</reference>
<organism evidence="3 4">
    <name type="scientific">Clostridium cylindrosporum DSM 605</name>
    <dbReference type="NCBI Taxonomy" id="1121307"/>
    <lineage>
        <taxon>Bacteria</taxon>
        <taxon>Bacillati</taxon>
        <taxon>Bacillota</taxon>
        <taxon>Clostridia</taxon>
        <taxon>Eubacteriales</taxon>
        <taxon>Clostridiaceae</taxon>
        <taxon>Clostridium</taxon>
    </lineage>
</organism>
<dbReference type="SUPFAM" id="SSF56349">
    <property type="entry name" value="DNA breaking-rejoining enzymes"/>
    <property type="match status" value="1"/>
</dbReference>
<dbReference type="Pfam" id="PF00589">
    <property type="entry name" value="Phage_integrase"/>
    <property type="match status" value="1"/>
</dbReference>
<keyword evidence="1" id="KW-0233">DNA recombination</keyword>
<dbReference type="PROSITE" id="PS51898">
    <property type="entry name" value="TYR_RECOMBINASE"/>
    <property type="match status" value="1"/>
</dbReference>
<evidence type="ECO:0000313" key="3">
    <source>
        <dbReference type="EMBL" id="KMT22995.1"/>
    </source>
</evidence>
<dbReference type="InterPro" id="IPR013762">
    <property type="entry name" value="Integrase-like_cat_sf"/>
</dbReference>
<dbReference type="EMBL" id="LFVU01000003">
    <property type="protein sequence ID" value="KMT22995.1"/>
    <property type="molecule type" value="Genomic_DNA"/>
</dbReference>
<feature type="domain" description="Tyr recombinase" evidence="2">
    <location>
        <begin position="2"/>
        <end position="177"/>
    </location>
</feature>
<dbReference type="GO" id="GO:0006310">
    <property type="term" value="P:DNA recombination"/>
    <property type="evidence" value="ECO:0007669"/>
    <property type="project" value="UniProtKB-KW"/>
</dbReference>
<keyword evidence="4" id="KW-1185">Reference proteome</keyword>
<dbReference type="PANTHER" id="PTHR30349">
    <property type="entry name" value="PHAGE INTEGRASE-RELATED"/>
    <property type="match status" value="1"/>
</dbReference>
<evidence type="ECO:0000313" key="4">
    <source>
        <dbReference type="Proteomes" id="UP000036756"/>
    </source>
</evidence>
<dbReference type="InterPro" id="IPR011010">
    <property type="entry name" value="DNA_brk_join_enz"/>
</dbReference>
<dbReference type="RefSeq" id="WP_048569381.1">
    <property type="nucleotide sequence ID" value="NZ_LFVU01000003.1"/>
</dbReference>
<dbReference type="InterPro" id="IPR002104">
    <property type="entry name" value="Integrase_catalytic"/>
</dbReference>
<protein>
    <submittedName>
        <fullName evidence="3">Phage integrase family</fullName>
    </submittedName>
</protein>
<gene>
    <name evidence="3" type="ORF">CLCY_7c00420</name>
</gene>
<name>A0A0J8DAC5_CLOCY</name>
<dbReference type="GO" id="GO:0015074">
    <property type="term" value="P:DNA integration"/>
    <property type="evidence" value="ECO:0007669"/>
    <property type="project" value="InterPro"/>
</dbReference>
<dbReference type="AlphaFoldDB" id="A0A0J8DAC5"/>
<dbReference type="Gene3D" id="1.10.443.10">
    <property type="entry name" value="Intergrase catalytic core"/>
    <property type="match status" value="1"/>
</dbReference>